<dbReference type="InterPro" id="IPR012341">
    <property type="entry name" value="6hp_glycosidase-like_sf"/>
</dbReference>
<evidence type="ECO:0000313" key="1">
    <source>
        <dbReference type="EMBL" id="CAK7225649.1"/>
    </source>
</evidence>
<protein>
    <recommendedName>
        <fullName evidence="3">Alpha-L-rhamnosidase</fullName>
    </recommendedName>
</protein>
<dbReference type="InterPro" id="IPR008928">
    <property type="entry name" value="6-hairpin_glycosidase_sf"/>
</dbReference>
<comment type="caution">
    <text evidence="1">The sequence shown here is derived from an EMBL/GenBank/DDBJ whole genome shotgun (WGS) entry which is preliminary data.</text>
</comment>
<dbReference type="EMBL" id="CAWUHD010000061">
    <property type="protein sequence ID" value="CAK7225649.1"/>
    <property type="molecule type" value="Genomic_DNA"/>
</dbReference>
<dbReference type="Proteomes" id="UP001642482">
    <property type="component" value="Unassembled WGS sequence"/>
</dbReference>
<keyword evidence="2" id="KW-1185">Reference proteome</keyword>
<reference evidence="1 2" key="1">
    <citation type="submission" date="2024-01" db="EMBL/GenBank/DDBJ databases">
        <authorList>
            <person name="Allen C."/>
            <person name="Tagirdzhanova G."/>
        </authorList>
    </citation>
    <scope>NUCLEOTIDE SEQUENCE [LARGE SCALE GENOMIC DNA]</scope>
</reference>
<proteinExistence type="predicted"/>
<dbReference type="Gene3D" id="1.50.10.10">
    <property type="match status" value="1"/>
</dbReference>
<dbReference type="SUPFAM" id="SSF48208">
    <property type="entry name" value="Six-hairpin glycosidases"/>
    <property type="match status" value="1"/>
</dbReference>
<name>A0ABP0C121_9PEZI</name>
<sequence>MWEFTEDGAYIRGQYPAVTSKSTSDWTQYILEGYGAYFVLASNTAGLASLALAPLELNSLTVGYGFSIIQQALLPSATPETLSANMTIENGIWYRIKTVVTGDNHWLVYVNDTQIADVNAMPFQGNTDQVWGSGSLTTGSFGFGPWYSQAAWYKDVVLTASNGTVLYTSDFIINTDDTLLDYAVHSNPELVCLDGPKRDRDAWIGDFAHTVRSIVVSSGRTDYIKSMIELDFTWQQVSGEGHNLVPIAASIGTGTSHAFAWYSGIYGEAAYESFSWSCWAREITGTAPTALFVKGLRLLSQVATILGDTESNDSWNTFAKTMTDAINNSLWTGQFYGVSPTPMGSASLLATAFTIQGGIATDQSSSGSIAALANNESGWELTGVYWPVMVNQSEYYTNASWEYTYPDGSPGIGLFTSLGHSWGGAPTYVYTNYLLGLCTQWNDHINNFEWIFYPVFAIAEGLSLTWVKGTVPLASGGSIEAGWEVDNNSASGYTTSLRVVGSSTKVADMTQ</sequence>
<evidence type="ECO:0000313" key="2">
    <source>
        <dbReference type="Proteomes" id="UP001642482"/>
    </source>
</evidence>
<accession>A0ABP0C121</accession>
<evidence type="ECO:0008006" key="3">
    <source>
        <dbReference type="Google" id="ProtNLM"/>
    </source>
</evidence>
<dbReference type="PANTHER" id="PTHR34987:SF4">
    <property type="entry name" value="ALPHA-L-RHAMNOSIDASE C-TERMINAL DOMAIN-CONTAINING PROTEIN"/>
    <property type="match status" value="1"/>
</dbReference>
<dbReference type="PANTHER" id="PTHR34987">
    <property type="entry name" value="C, PUTATIVE (AFU_ORTHOLOGUE AFUA_3G02880)-RELATED"/>
    <property type="match status" value="1"/>
</dbReference>
<gene>
    <name evidence="1" type="ORF">SEUCBS140593_005975</name>
</gene>
<organism evidence="1 2">
    <name type="scientific">Sporothrix eucalyptigena</name>
    <dbReference type="NCBI Taxonomy" id="1812306"/>
    <lineage>
        <taxon>Eukaryota</taxon>
        <taxon>Fungi</taxon>
        <taxon>Dikarya</taxon>
        <taxon>Ascomycota</taxon>
        <taxon>Pezizomycotina</taxon>
        <taxon>Sordariomycetes</taxon>
        <taxon>Sordariomycetidae</taxon>
        <taxon>Ophiostomatales</taxon>
        <taxon>Ophiostomataceae</taxon>
        <taxon>Sporothrix</taxon>
    </lineage>
</organism>